<keyword evidence="2" id="KW-0663">Pyridoxal phosphate</keyword>
<dbReference type="SUPFAM" id="SSF46785">
    <property type="entry name" value="Winged helix' DNA-binding domain"/>
    <property type="match status" value="1"/>
</dbReference>
<evidence type="ECO:0000256" key="2">
    <source>
        <dbReference type="ARBA" id="ARBA00022898"/>
    </source>
</evidence>
<keyword evidence="8" id="KW-1185">Reference proteome</keyword>
<keyword evidence="4" id="KW-0238">DNA-binding</keyword>
<comment type="caution">
    <text evidence="7">The sequence shown here is derived from an EMBL/GenBank/DDBJ whole genome shotgun (WGS) entry which is preliminary data.</text>
</comment>
<dbReference type="CDD" id="cd07377">
    <property type="entry name" value="WHTH_GntR"/>
    <property type="match status" value="1"/>
</dbReference>
<dbReference type="InterPro" id="IPR036388">
    <property type="entry name" value="WH-like_DNA-bd_sf"/>
</dbReference>
<dbReference type="EMBL" id="APVG01000010">
    <property type="protein sequence ID" value="ENY72863.1"/>
    <property type="molecule type" value="Genomic_DNA"/>
</dbReference>
<feature type="domain" description="HTH gntR-type" evidence="6">
    <location>
        <begin position="12"/>
        <end position="80"/>
    </location>
</feature>
<dbReference type="InterPro" id="IPR004839">
    <property type="entry name" value="Aminotransferase_I/II_large"/>
</dbReference>
<dbReference type="GO" id="GO:0003677">
    <property type="term" value="F:DNA binding"/>
    <property type="evidence" value="ECO:0007669"/>
    <property type="project" value="UniProtKB-KW"/>
</dbReference>
<keyword evidence="3" id="KW-0805">Transcription regulation</keyword>
<dbReference type="PROSITE" id="PS50949">
    <property type="entry name" value="HTH_GNTR"/>
    <property type="match status" value="1"/>
</dbReference>
<dbReference type="PATRIC" id="fig|1268237.3.peg.1089"/>
<keyword evidence="5" id="KW-0804">Transcription</keyword>
<name>N9VMP8_9GAMM</name>
<dbReference type="InterPro" id="IPR051446">
    <property type="entry name" value="HTH_trans_reg/aminotransferase"/>
</dbReference>
<gene>
    <name evidence="7" type="ORF">G114_05535</name>
</gene>
<dbReference type="GO" id="GO:0003700">
    <property type="term" value="F:DNA-binding transcription factor activity"/>
    <property type="evidence" value="ECO:0007669"/>
    <property type="project" value="InterPro"/>
</dbReference>
<dbReference type="SUPFAM" id="SSF53383">
    <property type="entry name" value="PLP-dependent transferases"/>
    <property type="match status" value="1"/>
</dbReference>
<dbReference type="InterPro" id="IPR036390">
    <property type="entry name" value="WH_DNA-bd_sf"/>
</dbReference>
<evidence type="ECO:0000256" key="3">
    <source>
        <dbReference type="ARBA" id="ARBA00023015"/>
    </source>
</evidence>
<dbReference type="AlphaFoldDB" id="N9VMP8"/>
<evidence type="ECO:0000256" key="5">
    <source>
        <dbReference type="ARBA" id="ARBA00023163"/>
    </source>
</evidence>
<dbReference type="OrthoDB" id="9804020at2"/>
<proteinExistence type="inferred from homology"/>
<dbReference type="Proteomes" id="UP000023775">
    <property type="component" value="Unassembled WGS sequence"/>
</dbReference>
<evidence type="ECO:0000256" key="4">
    <source>
        <dbReference type="ARBA" id="ARBA00023125"/>
    </source>
</evidence>
<dbReference type="RefSeq" id="WP_005349618.1">
    <property type="nucleotide sequence ID" value="NZ_APVG01000010.1"/>
</dbReference>
<dbReference type="SMART" id="SM00345">
    <property type="entry name" value="HTH_GNTR"/>
    <property type="match status" value="1"/>
</dbReference>
<dbReference type="Gene3D" id="3.40.640.10">
    <property type="entry name" value="Type I PLP-dependent aspartate aminotransferase-like (Major domain)"/>
    <property type="match status" value="1"/>
</dbReference>
<sequence>MEIAELEWVVGVPKVAQITEHLAATIRTGSLTPGARLPSIQALTRRFGVSKFTVVEALERLKAQQLIQSSQGRGFFVTHRHPSPIGVAMGELLPQDFVSVLRRSLIGERAGMRPGCGFLPESWTDGEGIRQALRQVSRQPRLRLAEYGEAAGYLPLRQALQEKLSALGMSLAADQVVTTANTMQGIDMLLRLLLRPGDVVLVDDPCYFNLHGILRLHGARVVPVPRPPEGPDLQALRRVLAEHKPRLYLTAGLLHNPTGHSLVPAQAFGLLQLLAEFGCHLIEDDLYGDLLDGGAPRLASLAGLRGVTYVSGFSKLLTANLRVGYVAASPELAADLAHLKLVCGGVTSEVSERVVLQLMREGCYERNLRRVRHRLQEAGARTDAWLLACGCQLPYAAPAGLFRWVRLPVGCDSEALARAALAHGMVLAPGTLFTREPWGHDFMRLNLAHCDEAPVRERLGALLARVRG</sequence>
<evidence type="ECO:0000259" key="6">
    <source>
        <dbReference type="PROSITE" id="PS50949"/>
    </source>
</evidence>
<evidence type="ECO:0000256" key="1">
    <source>
        <dbReference type="ARBA" id="ARBA00005384"/>
    </source>
</evidence>
<dbReference type="InterPro" id="IPR000524">
    <property type="entry name" value="Tscrpt_reg_HTH_GntR"/>
</dbReference>
<evidence type="ECO:0000313" key="8">
    <source>
        <dbReference type="Proteomes" id="UP000023775"/>
    </source>
</evidence>
<dbReference type="Pfam" id="PF00155">
    <property type="entry name" value="Aminotran_1_2"/>
    <property type="match status" value="1"/>
</dbReference>
<evidence type="ECO:0000313" key="7">
    <source>
        <dbReference type="EMBL" id="ENY72863.1"/>
    </source>
</evidence>
<dbReference type="CDD" id="cd00609">
    <property type="entry name" value="AAT_like"/>
    <property type="match status" value="1"/>
</dbReference>
<dbReference type="PANTHER" id="PTHR46577:SF2">
    <property type="entry name" value="TRANSCRIPTIONAL REGULATORY PROTEIN"/>
    <property type="match status" value="1"/>
</dbReference>
<accession>N9VMP8</accession>
<dbReference type="GO" id="GO:0030170">
    <property type="term" value="F:pyridoxal phosphate binding"/>
    <property type="evidence" value="ECO:0007669"/>
    <property type="project" value="InterPro"/>
</dbReference>
<comment type="similarity">
    <text evidence="1">In the C-terminal section; belongs to the class-I pyridoxal-phosphate-dependent aminotransferase family.</text>
</comment>
<dbReference type="InterPro" id="IPR015421">
    <property type="entry name" value="PyrdxlP-dep_Trfase_major"/>
</dbReference>
<dbReference type="Pfam" id="PF00392">
    <property type="entry name" value="GntR"/>
    <property type="match status" value="1"/>
</dbReference>
<dbReference type="PANTHER" id="PTHR46577">
    <property type="entry name" value="HTH-TYPE TRANSCRIPTIONAL REGULATORY PROTEIN GABR"/>
    <property type="match status" value="1"/>
</dbReference>
<dbReference type="eggNOG" id="COG1167">
    <property type="taxonomic scope" value="Bacteria"/>
</dbReference>
<reference evidence="7 8" key="1">
    <citation type="journal article" date="2013" name="Genome Announc.">
        <title>Draft Genome Sequence of the Aeromonas diversa Type Strain.</title>
        <authorList>
            <person name="Farfan M."/>
            <person name="Spataro N."/>
            <person name="Sanglas A."/>
            <person name="Albarral V."/>
            <person name="Loren J.G."/>
            <person name="Bosch E."/>
            <person name="Fuste M.C."/>
        </authorList>
    </citation>
    <scope>NUCLEOTIDE SEQUENCE [LARGE SCALE GENOMIC DNA]</scope>
    <source>
        <strain evidence="7 8">2478-85</strain>
    </source>
</reference>
<dbReference type="InterPro" id="IPR015424">
    <property type="entry name" value="PyrdxlP-dep_Trfase"/>
</dbReference>
<dbReference type="Gene3D" id="1.10.10.10">
    <property type="entry name" value="Winged helix-like DNA-binding domain superfamily/Winged helix DNA-binding domain"/>
    <property type="match status" value="1"/>
</dbReference>
<protein>
    <submittedName>
        <fullName evidence="7">GntR family transcriptional regulator</fullName>
    </submittedName>
</protein>
<organism evidence="7 8">
    <name type="scientific">Aeromonas diversa CDC 2478-85</name>
    <dbReference type="NCBI Taxonomy" id="1268237"/>
    <lineage>
        <taxon>Bacteria</taxon>
        <taxon>Pseudomonadati</taxon>
        <taxon>Pseudomonadota</taxon>
        <taxon>Gammaproteobacteria</taxon>
        <taxon>Aeromonadales</taxon>
        <taxon>Aeromonadaceae</taxon>
        <taxon>Aeromonas</taxon>
    </lineage>
</organism>